<gene>
    <name evidence="7" type="ORF">SAMN04487850_0457</name>
</gene>
<keyword evidence="4 5" id="KW-0472">Membrane</keyword>
<keyword evidence="2 5" id="KW-0812">Transmembrane</keyword>
<feature type="transmembrane region" description="Helical" evidence="5">
    <location>
        <begin position="51"/>
        <end position="70"/>
    </location>
</feature>
<dbReference type="InterPro" id="IPR052165">
    <property type="entry name" value="Membrane_assoc_protease"/>
</dbReference>
<protein>
    <submittedName>
        <fullName evidence="7">Membrane protein implicated in regulation of membrane protease activity</fullName>
    </submittedName>
</protein>
<dbReference type="AlphaFoldDB" id="A0A1I0M957"/>
<keyword evidence="7" id="KW-0645">Protease</keyword>
<keyword evidence="7" id="KW-0378">Hydrolase</keyword>
<dbReference type="Gene3D" id="2.40.50.140">
    <property type="entry name" value="Nucleic acid-binding proteins"/>
    <property type="match status" value="1"/>
</dbReference>
<dbReference type="RefSeq" id="WP_091899541.1">
    <property type="nucleotide sequence ID" value="NZ_FOIQ01000001.1"/>
</dbReference>
<name>A0A1I0M957_9BACT</name>
<dbReference type="EMBL" id="FOIQ01000001">
    <property type="protein sequence ID" value="SEV84987.1"/>
    <property type="molecule type" value="Genomic_DNA"/>
</dbReference>
<dbReference type="Proteomes" id="UP000199373">
    <property type="component" value="Unassembled WGS sequence"/>
</dbReference>
<keyword evidence="8" id="KW-1185">Reference proteome</keyword>
<dbReference type="GO" id="GO:0005886">
    <property type="term" value="C:plasma membrane"/>
    <property type="evidence" value="ECO:0007669"/>
    <property type="project" value="TreeGrafter"/>
</dbReference>
<reference evidence="7 8" key="1">
    <citation type="submission" date="2016-10" db="EMBL/GenBank/DDBJ databases">
        <authorList>
            <person name="de Groot N.N."/>
        </authorList>
    </citation>
    <scope>NUCLEOTIDE SEQUENCE [LARGE SCALE GENOMIC DNA]</scope>
    <source>
        <strain evidence="7 8">TC2-24</strain>
    </source>
</reference>
<feature type="domain" description="NfeD-like C-terminal" evidence="6">
    <location>
        <begin position="89"/>
        <end position="147"/>
    </location>
</feature>
<organism evidence="7 8">
    <name type="scientific">Prevotella aff. ruminicola Tc2-24</name>
    <dbReference type="NCBI Taxonomy" id="81582"/>
    <lineage>
        <taxon>Bacteria</taxon>
        <taxon>Pseudomonadati</taxon>
        <taxon>Bacteroidota</taxon>
        <taxon>Bacteroidia</taxon>
        <taxon>Bacteroidales</taxon>
        <taxon>Prevotellaceae</taxon>
        <taxon>Prevotella</taxon>
    </lineage>
</organism>
<dbReference type="SUPFAM" id="SSF141322">
    <property type="entry name" value="NfeD domain-like"/>
    <property type="match status" value="1"/>
</dbReference>
<proteinExistence type="predicted"/>
<dbReference type="InterPro" id="IPR012340">
    <property type="entry name" value="NA-bd_OB-fold"/>
</dbReference>
<keyword evidence="3 5" id="KW-1133">Transmembrane helix</keyword>
<evidence type="ECO:0000256" key="1">
    <source>
        <dbReference type="ARBA" id="ARBA00004141"/>
    </source>
</evidence>
<evidence type="ECO:0000256" key="2">
    <source>
        <dbReference type="ARBA" id="ARBA00022692"/>
    </source>
</evidence>
<comment type="subcellular location">
    <subcellularLocation>
        <location evidence="1">Membrane</location>
        <topology evidence="1">Multi-pass membrane protein</topology>
    </subcellularLocation>
</comment>
<evidence type="ECO:0000259" key="6">
    <source>
        <dbReference type="Pfam" id="PF01957"/>
    </source>
</evidence>
<dbReference type="GO" id="GO:0008233">
    <property type="term" value="F:peptidase activity"/>
    <property type="evidence" value="ECO:0007669"/>
    <property type="project" value="UniProtKB-KW"/>
</dbReference>
<dbReference type="GO" id="GO:0006508">
    <property type="term" value="P:proteolysis"/>
    <property type="evidence" value="ECO:0007669"/>
    <property type="project" value="UniProtKB-KW"/>
</dbReference>
<evidence type="ECO:0000313" key="8">
    <source>
        <dbReference type="Proteomes" id="UP000199373"/>
    </source>
</evidence>
<evidence type="ECO:0000256" key="3">
    <source>
        <dbReference type="ARBA" id="ARBA00022989"/>
    </source>
</evidence>
<evidence type="ECO:0000313" key="7">
    <source>
        <dbReference type="EMBL" id="SEV84987.1"/>
    </source>
</evidence>
<evidence type="ECO:0000256" key="4">
    <source>
        <dbReference type="ARBA" id="ARBA00023136"/>
    </source>
</evidence>
<dbReference type="PANTHER" id="PTHR33507:SF3">
    <property type="entry name" value="INNER MEMBRANE PROTEIN YBBJ"/>
    <property type="match status" value="1"/>
</dbReference>
<dbReference type="Pfam" id="PF01957">
    <property type="entry name" value="NfeD"/>
    <property type="match status" value="1"/>
</dbReference>
<accession>A0A1I0M957</accession>
<evidence type="ECO:0000256" key="5">
    <source>
        <dbReference type="SAM" id="Phobius"/>
    </source>
</evidence>
<sequence length="155" mass="17172">MIDYFAQHLWQMWAVIAVVCLILELTAGDFFIICFSVGAAFAAIAAALGCNIYIQLLAFAVFSLICLFWVRPLAKRYLHKGEDRRVSNADALMGRHGRVVETVKADGFGRVQIDGDIWKTVTNEAQDIPEGANVRVVGRESTIITVETLKTEGHD</sequence>
<dbReference type="PANTHER" id="PTHR33507">
    <property type="entry name" value="INNER MEMBRANE PROTEIN YBBJ"/>
    <property type="match status" value="1"/>
</dbReference>
<feature type="transmembrane region" description="Helical" evidence="5">
    <location>
        <begin position="12"/>
        <end position="45"/>
    </location>
</feature>
<dbReference type="InterPro" id="IPR002810">
    <property type="entry name" value="NfeD-like_C"/>
</dbReference>